<dbReference type="Pfam" id="PF10342">
    <property type="entry name" value="Kre9_KNH"/>
    <property type="match status" value="1"/>
</dbReference>
<keyword evidence="1 2" id="KW-0732">Signal</keyword>
<sequence length="201" mass="21719">MFFSRRRSLNRTSRPAFIVLLFGFLASVHAYFIVDQPGASTSWAVGSPYPVTWTKGLQDGIDMFDMELMRLYEDGLYLVAKSDVFTSAVPTTYSTLNVLLQDVPSGNDYFLLCLNSTDGVTFAISSRFTVSNSSSSSNPSPDPSVPTVTISGTPDPLKVFATTMGPASNSAHGLLYGDEPGVWGVLFMTGAAVLSGIWTLW</sequence>
<accession>A0A0C9YLH1</accession>
<keyword evidence="5" id="KW-1185">Reference proteome</keyword>
<gene>
    <name evidence="4" type="ORF">PISMIDRAFT_224795</name>
</gene>
<dbReference type="Proteomes" id="UP000054018">
    <property type="component" value="Unassembled WGS sequence"/>
</dbReference>
<feature type="chain" id="PRO_5002217627" description="Yeast cell wall synthesis Kre9/Knh1-like N-terminal domain-containing protein" evidence="2">
    <location>
        <begin position="31"/>
        <end position="201"/>
    </location>
</feature>
<reference evidence="5" key="2">
    <citation type="submission" date="2015-01" db="EMBL/GenBank/DDBJ databases">
        <title>Evolutionary Origins and Diversification of the Mycorrhizal Mutualists.</title>
        <authorList>
            <consortium name="DOE Joint Genome Institute"/>
            <consortium name="Mycorrhizal Genomics Consortium"/>
            <person name="Kohler A."/>
            <person name="Kuo A."/>
            <person name="Nagy L.G."/>
            <person name="Floudas D."/>
            <person name="Copeland A."/>
            <person name="Barry K.W."/>
            <person name="Cichocki N."/>
            <person name="Veneault-Fourrey C."/>
            <person name="LaButti K."/>
            <person name="Lindquist E.A."/>
            <person name="Lipzen A."/>
            <person name="Lundell T."/>
            <person name="Morin E."/>
            <person name="Murat C."/>
            <person name="Riley R."/>
            <person name="Ohm R."/>
            <person name="Sun H."/>
            <person name="Tunlid A."/>
            <person name="Henrissat B."/>
            <person name="Grigoriev I.V."/>
            <person name="Hibbett D.S."/>
            <person name="Martin F."/>
        </authorList>
    </citation>
    <scope>NUCLEOTIDE SEQUENCE [LARGE SCALE GENOMIC DNA]</scope>
    <source>
        <strain evidence="5">441</strain>
    </source>
</reference>
<evidence type="ECO:0000259" key="3">
    <source>
        <dbReference type="Pfam" id="PF10342"/>
    </source>
</evidence>
<dbReference type="AlphaFoldDB" id="A0A0C9YLH1"/>
<evidence type="ECO:0000313" key="5">
    <source>
        <dbReference type="Proteomes" id="UP000054018"/>
    </source>
</evidence>
<dbReference type="HOGENOM" id="CLU_115517_0_0_1"/>
<reference evidence="4 5" key="1">
    <citation type="submission" date="2014-04" db="EMBL/GenBank/DDBJ databases">
        <authorList>
            <consortium name="DOE Joint Genome Institute"/>
            <person name="Kuo A."/>
            <person name="Kohler A."/>
            <person name="Costa M.D."/>
            <person name="Nagy L.G."/>
            <person name="Floudas D."/>
            <person name="Copeland A."/>
            <person name="Barry K.W."/>
            <person name="Cichocki N."/>
            <person name="Veneault-Fourrey C."/>
            <person name="LaButti K."/>
            <person name="Lindquist E.A."/>
            <person name="Lipzen A."/>
            <person name="Lundell T."/>
            <person name="Morin E."/>
            <person name="Murat C."/>
            <person name="Sun H."/>
            <person name="Tunlid A."/>
            <person name="Henrissat B."/>
            <person name="Grigoriev I.V."/>
            <person name="Hibbett D.S."/>
            <person name="Martin F."/>
            <person name="Nordberg H.P."/>
            <person name="Cantor M.N."/>
            <person name="Hua S.X."/>
        </authorList>
    </citation>
    <scope>NUCLEOTIDE SEQUENCE [LARGE SCALE GENOMIC DNA]</scope>
    <source>
        <strain evidence="4 5">441</strain>
    </source>
</reference>
<organism evidence="4 5">
    <name type="scientific">Pisolithus microcarpus 441</name>
    <dbReference type="NCBI Taxonomy" id="765257"/>
    <lineage>
        <taxon>Eukaryota</taxon>
        <taxon>Fungi</taxon>
        <taxon>Dikarya</taxon>
        <taxon>Basidiomycota</taxon>
        <taxon>Agaricomycotina</taxon>
        <taxon>Agaricomycetes</taxon>
        <taxon>Agaricomycetidae</taxon>
        <taxon>Boletales</taxon>
        <taxon>Sclerodermatineae</taxon>
        <taxon>Pisolithaceae</taxon>
        <taxon>Pisolithus</taxon>
    </lineage>
</organism>
<evidence type="ECO:0000256" key="2">
    <source>
        <dbReference type="SAM" id="SignalP"/>
    </source>
</evidence>
<evidence type="ECO:0000313" key="4">
    <source>
        <dbReference type="EMBL" id="KIK17486.1"/>
    </source>
</evidence>
<protein>
    <recommendedName>
        <fullName evidence="3">Yeast cell wall synthesis Kre9/Knh1-like N-terminal domain-containing protein</fullName>
    </recommendedName>
</protein>
<name>A0A0C9YLH1_9AGAM</name>
<dbReference type="OrthoDB" id="2581067at2759"/>
<dbReference type="STRING" id="765257.A0A0C9YLH1"/>
<proteinExistence type="predicted"/>
<dbReference type="InterPro" id="IPR018466">
    <property type="entry name" value="Kre9/Knh1-like_N"/>
</dbReference>
<dbReference type="EMBL" id="KN833826">
    <property type="protein sequence ID" value="KIK17486.1"/>
    <property type="molecule type" value="Genomic_DNA"/>
</dbReference>
<feature type="domain" description="Yeast cell wall synthesis Kre9/Knh1-like N-terminal" evidence="3">
    <location>
        <begin position="36"/>
        <end position="130"/>
    </location>
</feature>
<feature type="signal peptide" evidence="2">
    <location>
        <begin position="1"/>
        <end position="30"/>
    </location>
</feature>
<evidence type="ECO:0000256" key="1">
    <source>
        <dbReference type="ARBA" id="ARBA00022729"/>
    </source>
</evidence>